<evidence type="ECO:0000313" key="1">
    <source>
        <dbReference type="EMBL" id="MCU7548352.1"/>
    </source>
</evidence>
<name>A0A9X2XTV2_9BACT</name>
<protein>
    <submittedName>
        <fullName evidence="1">Uncharacterized protein</fullName>
    </submittedName>
</protein>
<proteinExistence type="predicted"/>
<gene>
    <name evidence="1" type="ORF">OCK74_04460</name>
</gene>
<keyword evidence="2" id="KW-1185">Reference proteome</keyword>
<dbReference type="Proteomes" id="UP001155483">
    <property type="component" value="Unassembled WGS sequence"/>
</dbReference>
<dbReference type="EMBL" id="JAOTIF010000002">
    <property type="protein sequence ID" value="MCU7548352.1"/>
    <property type="molecule type" value="Genomic_DNA"/>
</dbReference>
<sequence>MNINRASLFPDLDGYAASLKLRYNSLKIPEEVLKQQLKLLEDEGFKLMP</sequence>
<evidence type="ECO:0000313" key="2">
    <source>
        <dbReference type="Proteomes" id="UP001155483"/>
    </source>
</evidence>
<reference evidence="1" key="1">
    <citation type="submission" date="2022-09" db="EMBL/GenBank/DDBJ databases">
        <authorList>
            <person name="Yuan C."/>
            <person name="Ke Z."/>
        </authorList>
    </citation>
    <scope>NUCLEOTIDE SEQUENCE</scope>
    <source>
        <strain evidence="1">LB-8</strain>
    </source>
</reference>
<organism evidence="1 2">
    <name type="scientific">Paraflavisolibacter caeni</name>
    <dbReference type="NCBI Taxonomy" id="2982496"/>
    <lineage>
        <taxon>Bacteria</taxon>
        <taxon>Pseudomonadati</taxon>
        <taxon>Bacteroidota</taxon>
        <taxon>Chitinophagia</taxon>
        <taxon>Chitinophagales</taxon>
        <taxon>Chitinophagaceae</taxon>
        <taxon>Paraflavisolibacter</taxon>
    </lineage>
</organism>
<reference evidence="1" key="2">
    <citation type="submission" date="2023-04" db="EMBL/GenBank/DDBJ databases">
        <title>Paracnuella aquatica gen. nov., sp. nov., a member of the family Chitinophagaceae isolated from a hot spring.</title>
        <authorList>
            <person name="Wang C."/>
        </authorList>
    </citation>
    <scope>NUCLEOTIDE SEQUENCE</scope>
    <source>
        <strain evidence="1">LB-8</strain>
    </source>
</reference>
<comment type="caution">
    <text evidence="1">The sequence shown here is derived from an EMBL/GenBank/DDBJ whole genome shotgun (WGS) entry which is preliminary data.</text>
</comment>
<dbReference type="AlphaFoldDB" id="A0A9X2XTV2"/>
<accession>A0A9X2XTV2</accession>
<dbReference type="RefSeq" id="WP_279295800.1">
    <property type="nucleotide sequence ID" value="NZ_JAOTIF010000002.1"/>
</dbReference>